<evidence type="ECO:0000313" key="1">
    <source>
        <dbReference type="EMBL" id="CAB4933811.1"/>
    </source>
</evidence>
<name>A0A6J7ISS8_9ZZZZ</name>
<gene>
    <name evidence="1" type="ORF">UFOPK3684_01106</name>
</gene>
<proteinExistence type="predicted"/>
<accession>A0A6J7ISS8</accession>
<dbReference type="AlphaFoldDB" id="A0A6J7ISS8"/>
<dbReference type="EMBL" id="CAFBMZ010000090">
    <property type="protein sequence ID" value="CAB4933811.1"/>
    <property type="molecule type" value="Genomic_DNA"/>
</dbReference>
<protein>
    <submittedName>
        <fullName evidence="1">Unannotated protein</fullName>
    </submittedName>
</protein>
<sequence>MAIRLALMFDHYRSDRMWSHDLLVRAEVTLSRLREALSRESVFSTQETITQILLALADDLNTPLVISLLENWIDQTLNGASGGDSDELKDCLDSLLGLKL</sequence>
<reference evidence="1" key="1">
    <citation type="submission" date="2020-05" db="EMBL/GenBank/DDBJ databases">
        <authorList>
            <person name="Chiriac C."/>
            <person name="Salcher M."/>
            <person name="Ghai R."/>
            <person name="Kavagutti S V."/>
        </authorList>
    </citation>
    <scope>NUCLEOTIDE SEQUENCE</scope>
</reference>
<dbReference type="Gene3D" id="1.20.120.640">
    <property type="entry name" value="Anticodon-binding domain of a subclass of class I aminoacyl-tRNA synthetases"/>
    <property type="match status" value="1"/>
</dbReference>
<organism evidence="1">
    <name type="scientific">freshwater metagenome</name>
    <dbReference type="NCBI Taxonomy" id="449393"/>
    <lineage>
        <taxon>unclassified sequences</taxon>
        <taxon>metagenomes</taxon>
        <taxon>ecological metagenomes</taxon>
    </lineage>
</organism>